<keyword evidence="7" id="KW-0829">Tyrosine-protein kinase</keyword>
<evidence type="ECO:0000256" key="5">
    <source>
        <dbReference type="ARBA" id="ARBA00022777"/>
    </source>
</evidence>
<dbReference type="InterPro" id="IPR025669">
    <property type="entry name" value="AAA_dom"/>
</dbReference>
<dbReference type="PANTHER" id="PTHR32309">
    <property type="entry name" value="TYROSINE-PROTEIN KINASE"/>
    <property type="match status" value="1"/>
</dbReference>
<dbReference type="AlphaFoldDB" id="A0A1D3TRD1"/>
<keyword evidence="6" id="KW-0067">ATP-binding</keyword>
<reference evidence="10 11" key="1">
    <citation type="submission" date="2016-09" db="EMBL/GenBank/DDBJ databases">
        <authorList>
            <person name="Capua I."/>
            <person name="De Benedictis P."/>
            <person name="Joannis T."/>
            <person name="Lombin L.H."/>
            <person name="Cattoli G."/>
        </authorList>
    </citation>
    <scope>NUCLEOTIDE SEQUENCE [LARGE SCALE GENOMIC DNA]</scope>
    <source>
        <strain evidence="10 11">GluBS11</strain>
    </source>
</reference>
<evidence type="ECO:0000256" key="6">
    <source>
        <dbReference type="ARBA" id="ARBA00022840"/>
    </source>
</evidence>
<evidence type="ECO:0000256" key="8">
    <source>
        <dbReference type="ARBA" id="ARBA00051245"/>
    </source>
</evidence>
<evidence type="ECO:0000256" key="2">
    <source>
        <dbReference type="ARBA" id="ARBA00011903"/>
    </source>
</evidence>
<organism evidence="10 11">
    <name type="scientific">Anaerobium acetethylicum</name>
    <dbReference type="NCBI Taxonomy" id="1619234"/>
    <lineage>
        <taxon>Bacteria</taxon>
        <taxon>Bacillati</taxon>
        <taxon>Bacillota</taxon>
        <taxon>Clostridia</taxon>
        <taxon>Lachnospirales</taxon>
        <taxon>Lachnospiraceae</taxon>
        <taxon>Anaerobium</taxon>
    </lineage>
</organism>
<dbReference type="InterPro" id="IPR005702">
    <property type="entry name" value="Wzc-like_C"/>
</dbReference>
<sequence length="226" mass="25139">MQNVKIDIDRKMDYLSNEAYKGLRTNILFCGSDIKVIAITSCTPNEGKTEISFRLAVSMAEAGKKVMFIDADLRKSVLVGRYKVETSLKGLSHYLSGQESLDSIICTTSAENMQVIFSGQVPPNPAELLGNSRYQSMIAEFREMYDYIIIDTPPLGRVIDAAVIAGQSDGAVLVIESNAISYKFAQKIVEQLEKSNCRILGAVLNKVEHKDKGIYGKYYGKYYGQY</sequence>
<comment type="catalytic activity">
    <reaction evidence="8">
        <text>L-tyrosyl-[protein] + ATP = O-phospho-L-tyrosyl-[protein] + ADP + H(+)</text>
        <dbReference type="Rhea" id="RHEA:10596"/>
        <dbReference type="Rhea" id="RHEA-COMP:10136"/>
        <dbReference type="Rhea" id="RHEA-COMP:20101"/>
        <dbReference type="ChEBI" id="CHEBI:15378"/>
        <dbReference type="ChEBI" id="CHEBI:30616"/>
        <dbReference type="ChEBI" id="CHEBI:46858"/>
        <dbReference type="ChEBI" id="CHEBI:61978"/>
        <dbReference type="ChEBI" id="CHEBI:456216"/>
        <dbReference type="EC" id="2.7.10.2"/>
    </reaction>
</comment>
<proteinExistence type="inferred from homology"/>
<dbReference type="STRING" id="1619234.SAMN05421730_100459"/>
<dbReference type="Proteomes" id="UP000199315">
    <property type="component" value="Unassembled WGS sequence"/>
</dbReference>
<dbReference type="OrthoDB" id="9794577at2"/>
<dbReference type="RefSeq" id="WP_091231712.1">
    <property type="nucleotide sequence ID" value="NZ_FMKA01000004.1"/>
</dbReference>
<evidence type="ECO:0000256" key="3">
    <source>
        <dbReference type="ARBA" id="ARBA00022679"/>
    </source>
</evidence>
<evidence type="ECO:0000256" key="4">
    <source>
        <dbReference type="ARBA" id="ARBA00022741"/>
    </source>
</evidence>
<evidence type="ECO:0000259" key="9">
    <source>
        <dbReference type="Pfam" id="PF13614"/>
    </source>
</evidence>
<name>A0A1D3TRD1_9FIRM</name>
<keyword evidence="5" id="KW-0418">Kinase</keyword>
<keyword evidence="4" id="KW-0547">Nucleotide-binding</keyword>
<evidence type="ECO:0000256" key="1">
    <source>
        <dbReference type="ARBA" id="ARBA00007316"/>
    </source>
</evidence>
<evidence type="ECO:0000313" key="11">
    <source>
        <dbReference type="Proteomes" id="UP000199315"/>
    </source>
</evidence>
<keyword evidence="11" id="KW-1185">Reference proteome</keyword>
<keyword evidence="3" id="KW-0808">Transferase</keyword>
<comment type="similarity">
    <text evidence="1">Belongs to the CpsD/CapB family.</text>
</comment>
<dbReference type="GO" id="GO:0005524">
    <property type="term" value="F:ATP binding"/>
    <property type="evidence" value="ECO:0007669"/>
    <property type="project" value="UniProtKB-KW"/>
</dbReference>
<dbReference type="Gene3D" id="3.40.50.300">
    <property type="entry name" value="P-loop containing nucleotide triphosphate hydrolases"/>
    <property type="match status" value="1"/>
</dbReference>
<gene>
    <name evidence="10" type="ORF">SAMN05421730_100459</name>
</gene>
<evidence type="ECO:0000313" key="10">
    <source>
        <dbReference type="EMBL" id="SCP96278.1"/>
    </source>
</evidence>
<dbReference type="GO" id="GO:0004715">
    <property type="term" value="F:non-membrane spanning protein tyrosine kinase activity"/>
    <property type="evidence" value="ECO:0007669"/>
    <property type="project" value="UniProtKB-EC"/>
</dbReference>
<feature type="domain" description="AAA" evidence="9">
    <location>
        <begin position="35"/>
        <end position="194"/>
    </location>
</feature>
<dbReference type="EMBL" id="FMKA01000004">
    <property type="protein sequence ID" value="SCP96278.1"/>
    <property type="molecule type" value="Genomic_DNA"/>
</dbReference>
<protein>
    <recommendedName>
        <fullName evidence="2">non-specific protein-tyrosine kinase</fullName>
        <ecNumber evidence="2">2.7.10.2</ecNumber>
    </recommendedName>
</protein>
<dbReference type="CDD" id="cd05387">
    <property type="entry name" value="BY-kinase"/>
    <property type="match status" value="1"/>
</dbReference>
<dbReference type="InterPro" id="IPR027417">
    <property type="entry name" value="P-loop_NTPase"/>
</dbReference>
<dbReference type="SUPFAM" id="SSF52540">
    <property type="entry name" value="P-loop containing nucleoside triphosphate hydrolases"/>
    <property type="match status" value="1"/>
</dbReference>
<dbReference type="EC" id="2.7.10.2" evidence="2"/>
<evidence type="ECO:0000256" key="7">
    <source>
        <dbReference type="ARBA" id="ARBA00023137"/>
    </source>
</evidence>
<dbReference type="InterPro" id="IPR050445">
    <property type="entry name" value="Bact_polysacc_biosynth/exp"/>
</dbReference>
<dbReference type="PANTHER" id="PTHR32309:SF13">
    <property type="entry name" value="FERRIC ENTEROBACTIN TRANSPORT PROTEIN FEPE"/>
    <property type="match status" value="1"/>
</dbReference>
<dbReference type="GO" id="GO:0005886">
    <property type="term" value="C:plasma membrane"/>
    <property type="evidence" value="ECO:0007669"/>
    <property type="project" value="TreeGrafter"/>
</dbReference>
<dbReference type="Pfam" id="PF13614">
    <property type="entry name" value="AAA_31"/>
    <property type="match status" value="1"/>
</dbReference>
<dbReference type="NCBIfam" id="TIGR01007">
    <property type="entry name" value="eps_fam"/>
    <property type="match status" value="1"/>
</dbReference>
<accession>A0A1D3TRD1</accession>